<reference evidence="2" key="1">
    <citation type="submission" date="2022-09" db="EMBL/GenBank/DDBJ databases">
        <title>Intensive care unit water sources are persistently colonized with multi-drug resistant bacteria and are the site of extensive horizontal gene transfer of antibiotic resistance genes.</title>
        <authorList>
            <person name="Diorio-Toth L."/>
        </authorList>
    </citation>
    <scope>NUCLEOTIDE SEQUENCE</scope>
    <source>
        <strain evidence="2">GD04130</strain>
    </source>
</reference>
<protein>
    <submittedName>
        <fullName evidence="2">Zinc ribbon domain-containing protein</fullName>
    </submittedName>
</protein>
<dbReference type="RefSeq" id="WP_270151350.1">
    <property type="nucleotide sequence ID" value="NZ_CP096918.1"/>
</dbReference>
<dbReference type="SMART" id="SM00834">
    <property type="entry name" value="CxxC_CXXC_SSSS"/>
    <property type="match status" value="1"/>
</dbReference>
<accession>A0AA42HNH6</accession>
<dbReference type="Pfam" id="PF09723">
    <property type="entry name" value="Zn_ribbon_8"/>
    <property type="match status" value="1"/>
</dbReference>
<dbReference type="NCBIfam" id="TIGR02605">
    <property type="entry name" value="CxxC_CxxC_SSSS"/>
    <property type="match status" value="1"/>
</dbReference>
<proteinExistence type="predicted"/>
<dbReference type="AlphaFoldDB" id="A0AA42HNH6"/>
<dbReference type="EMBL" id="JAODZU010000001">
    <property type="protein sequence ID" value="MDH0361752.1"/>
    <property type="molecule type" value="Genomic_DNA"/>
</dbReference>
<name>A0AA42HNH6_9BURK</name>
<dbReference type="InterPro" id="IPR013429">
    <property type="entry name" value="Regulatory_FmdB_Zinc_ribbon"/>
</dbReference>
<gene>
    <name evidence="2" type="ORF">N7330_01595</name>
</gene>
<evidence type="ECO:0000313" key="3">
    <source>
        <dbReference type="Proteomes" id="UP001158297"/>
    </source>
</evidence>
<evidence type="ECO:0000259" key="1">
    <source>
        <dbReference type="SMART" id="SM00834"/>
    </source>
</evidence>
<feature type="domain" description="Putative regulatory protein FmdB zinc ribbon" evidence="1">
    <location>
        <begin position="1"/>
        <end position="42"/>
    </location>
</feature>
<comment type="caution">
    <text evidence="2">The sequence shown here is derived from an EMBL/GenBank/DDBJ whole genome shotgun (WGS) entry which is preliminary data.</text>
</comment>
<dbReference type="Proteomes" id="UP001158297">
    <property type="component" value="Unassembled WGS sequence"/>
</dbReference>
<dbReference type="PANTHER" id="PTHR34404:SF2">
    <property type="entry name" value="CONSERVED SERINE RICH PROTEIN"/>
    <property type="match status" value="1"/>
</dbReference>
<evidence type="ECO:0000313" key="2">
    <source>
        <dbReference type="EMBL" id="MDH0361752.1"/>
    </source>
</evidence>
<dbReference type="PANTHER" id="PTHR34404">
    <property type="entry name" value="REGULATORY PROTEIN, FMDB FAMILY"/>
    <property type="match status" value="1"/>
</dbReference>
<sequence>MPIYAYKCGACGHAKDVLQKMSDAPLTDCPACGAAAFSKQLTAPGFQLKGTGWYATDFKGGTSSAAAASAAACDNGGSACAAAGCPAATEA</sequence>
<organism evidence="2 3">
    <name type="scientific">Comamonas aquatica</name>
    <dbReference type="NCBI Taxonomy" id="225991"/>
    <lineage>
        <taxon>Bacteria</taxon>
        <taxon>Pseudomonadati</taxon>
        <taxon>Pseudomonadota</taxon>
        <taxon>Betaproteobacteria</taxon>
        <taxon>Burkholderiales</taxon>
        <taxon>Comamonadaceae</taxon>
        <taxon>Comamonas</taxon>
    </lineage>
</organism>